<evidence type="ECO:0000313" key="4">
    <source>
        <dbReference type="Proteomes" id="UP000759131"/>
    </source>
</evidence>
<dbReference type="AlphaFoldDB" id="A0A7R9QM72"/>
<evidence type="ECO:0000256" key="2">
    <source>
        <dbReference type="SAM" id="MobiDB-lite"/>
    </source>
</evidence>
<dbReference type="EMBL" id="CAJPIZ010047618">
    <property type="protein sequence ID" value="CAG2122439.1"/>
    <property type="molecule type" value="Genomic_DNA"/>
</dbReference>
<feature type="non-terminal residue" evidence="3">
    <location>
        <position position="199"/>
    </location>
</feature>
<protein>
    <submittedName>
        <fullName evidence="3">Uncharacterized protein</fullName>
    </submittedName>
</protein>
<feature type="non-terminal residue" evidence="3">
    <location>
        <position position="1"/>
    </location>
</feature>
<dbReference type="Proteomes" id="UP000759131">
    <property type="component" value="Unassembled WGS sequence"/>
</dbReference>
<accession>A0A7R9QM72</accession>
<reference evidence="3" key="1">
    <citation type="submission" date="2020-11" db="EMBL/GenBank/DDBJ databases">
        <authorList>
            <person name="Tran Van P."/>
        </authorList>
    </citation>
    <scope>NUCLEOTIDE SEQUENCE</scope>
</reference>
<evidence type="ECO:0000256" key="1">
    <source>
        <dbReference type="SAM" id="Coils"/>
    </source>
</evidence>
<feature type="region of interest" description="Disordered" evidence="2">
    <location>
        <begin position="137"/>
        <end position="199"/>
    </location>
</feature>
<gene>
    <name evidence="3" type="ORF">OSB1V03_LOCUS22385</name>
</gene>
<feature type="compositionally biased region" description="Polar residues" evidence="2">
    <location>
        <begin position="144"/>
        <end position="154"/>
    </location>
</feature>
<dbReference type="EMBL" id="OC902193">
    <property type="protein sequence ID" value="CAD7649449.1"/>
    <property type="molecule type" value="Genomic_DNA"/>
</dbReference>
<proteinExistence type="predicted"/>
<keyword evidence="4" id="KW-1185">Reference proteome</keyword>
<sequence length="199" mass="22790">NESLRERNIKLENEKKRIEKSYSLIEKEKYVLKTNLDDIQRKSSKTFDNSHNDVIIDEAKIITQGLAALELKNIELQRKVQGLQSLMNETEAINDTDSGHPINGNASDDLHRLRLAQKRAEELIDRKDFSSKHLSNYEKELSRYSLSPSLTTTPPRFKEPPNRSHSVSRVGHLKHQNTDTSTPLPAYSSTSNINNAKRK</sequence>
<feature type="compositionally biased region" description="Polar residues" evidence="2">
    <location>
        <begin position="178"/>
        <end position="199"/>
    </location>
</feature>
<evidence type="ECO:0000313" key="3">
    <source>
        <dbReference type="EMBL" id="CAD7649449.1"/>
    </source>
</evidence>
<name>A0A7R9QM72_9ACAR</name>
<feature type="coiled-coil region" evidence="1">
    <location>
        <begin position="66"/>
        <end position="93"/>
    </location>
</feature>
<organism evidence="3">
    <name type="scientific">Medioppia subpectinata</name>
    <dbReference type="NCBI Taxonomy" id="1979941"/>
    <lineage>
        <taxon>Eukaryota</taxon>
        <taxon>Metazoa</taxon>
        <taxon>Ecdysozoa</taxon>
        <taxon>Arthropoda</taxon>
        <taxon>Chelicerata</taxon>
        <taxon>Arachnida</taxon>
        <taxon>Acari</taxon>
        <taxon>Acariformes</taxon>
        <taxon>Sarcoptiformes</taxon>
        <taxon>Oribatida</taxon>
        <taxon>Brachypylina</taxon>
        <taxon>Oppioidea</taxon>
        <taxon>Oppiidae</taxon>
        <taxon>Medioppia</taxon>
    </lineage>
</organism>
<keyword evidence="1" id="KW-0175">Coiled coil</keyword>
<feature type="coiled-coil region" evidence="1">
    <location>
        <begin position="1"/>
        <end position="28"/>
    </location>
</feature>
<dbReference type="OrthoDB" id="6504937at2759"/>